<accession>A0A501W6H9</accession>
<sequence>MKQKHLLHLLLIGLCLIISPHLLYAQSTAVSGRIISAEDSQPLVGVSLNVKGTDRGTLTDVDGSFTIKASEGDVLVARYLGFEPREVTVQSPAGSIEIALKPATAKLGEVVVVGYGTQSRETLTGAVSTVDDQVLESAPRTNVATALQGTVTGLRVQQTSGQPGATPNITFRGGTSFNGTGSPLVIVDGVIFPSLYGINSEDIESINVLKDAASTAIYGARAANGVILVTTKKGKKGRSQVTYSLKHAQNYIRRNPVDFMSAEDYIIWNRRGLGSRYEAAVKDNNTAEANNTRNQLSGSWGWAVSPGWASPSGKYSTQLVTNDNRQLIGNPMWNLLVDKNPFDPTQMDSILYRSISQEELENMILQESTLQEHYLNFSGGGDKGTFSLGVGTVKDVGMVIGSSLKRYNLNFNGGLDVNEDFKVNLNLSAYNDKTTPSYLSPDAGGWLGGGLIQRFGGIAPTARFTHDETGEILPGVDGGTLGNPEYLRDKFINENEEQRFSGSLNLEYQIIPELKFLASASGFMRYSGRESFTKAYQNGTGGAFIDTRNASFTLPRATQYSYNAFLQYDNTFGKHTLSLLGGGEFFDARFSQYSAAARGASTDFIPYLSASTEAVGIPYSGFYSWNRLASGIGRVTYDYDSRYLLNVNLRYDGTSRLADNRYGLFPGISAGWNLHNEAFFTNSFLSDYISTIKPRVSWGQNGSIDPLDDFATAATYGGTGIYGGNAGFAPNFLLNTALKWERASSLNFGLDLGLFDNRITFIGDYFVRDIYDKITSLGIPAWTGYGSFTTNLGQLQNRGVELEMRANVVRPTQPDGFSWDVSANFFHVKNYAKELPDNGLEKNRQGTYQVYDPGSGQVIHVGGLQEGERIGLDEIWAPIYDGLYLTEADLEEDADLYNSYLPCRDKTVKLLGDARWRDLDQNDTIDFRDRVFVGRTTPTVQGGFGTNFNWKGFNLYAQFDFALGHMILNQSKLRGLSQVQGSQNGPVDVTNTWHPDNPNGTLPRYYWANYGRNYFQDAGGGTNSFANFYEKGDYLAMREITLSYQVPQAFLQNTLKGKIQGLRLNVTGTNLTYFTGYSGTFPEVGGNDVGRFPLPRTITTGLNVTL</sequence>
<dbReference type="Gene3D" id="2.60.40.1120">
    <property type="entry name" value="Carboxypeptidase-like, regulatory domain"/>
    <property type="match status" value="1"/>
</dbReference>
<dbReference type="SUPFAM" id="SSF56935">
    <property type="entry name" value="Porins"/>
    <property type="match status" value="1"/>
</dbReference>
<keyword evidence="9" id="KW-0675">Receptor</keyword>
<keyword evidence="6 7" id="KW-0998">Cell outer membrane</keyword>
<dbReference type="InterPro" id="IPR039426">
    <property type="entry name" value="TonB-dep_rcpt-like"/>
</dbReference>
<evidence type="ECO:0000256" key="7">
    <source>
        <dbReference type="PROSITE-ProRule" id="PRU01360"/>
    </source>
</evidence>
<dbReference type="Gene3D" id="2.170.130.10">
    <property type="entry name" value="TonB-dependent receptor, plug domain"/>
    <property type="match status" value="1"/>
</dbReference>
<evidence type="ECO:0000259" key="8">
    <source>
        <dbReference type="Pfam" id="PF07715"/>
    </source>
</evidence>
<evidence type="ECO:0000256" key="4">
    <source>
        <dbReference type="ARBA" id="ARBA00022692"/>
    </source>
</evidence>
<dbReference type="Pfam" id="PF07715">
    <property type="entry name" value="Plug"/>
    <property type="match status" value="1"/>
</dbReference>
<proteinExistence type="inferred from homology"/>
<evidence type="ECO:0000256" key="2">
    <source>
        <dbReference type="ARBA" id="ARBA00022448"/>
    </source>
</evidence>
<evidence type="ECO:0000313" key="10">
    <source>
        <dbReference type="Proteomes" id="UP000316727"/>
    </source>
</evidence>
<comment type="caution">
    <text evidence="9">The sequence shown here is derived from an EMBL/GenBank/DDBJ whole genome shotgun (WGS) entry which is preliminary data.</text>
</comment>
<keyword evidence="5 7" id="KW-0472">Membrane</keyword>
<dbReference type="EMBL" id="VFRQ01000005">
    <property type="protein sequence ID" value="TPE43900.1"/>
    <property type="molecule type" value="Genomic_DNA"/>
</dbReference>
<dbReference type="OrthoDB" id="9768177at2"/>
<organism evidence="9 10">
    <name type="scientific">Pontibacter mangrovi</name>
    <dbReference type="NCBI Taxonomy" id="2589816"/>
    <lineage>
        <taxon>Bacteria</taxon>
        <taxon>Pseudomonadati</taxon>
        <taxon>Bacteroidota</taxon>
        <taxon>Cytophagia</taxon>
        <taxon>Cytophagales</taxon>
        <taxon>Hymenobacteraceae</taxon>
        <taxon>Pontibacter</taxon>
    </lineage>
</organism>
<dbReference type="Gene3D" id="2.40.170.20">
    <property type="entry name" value="TonB-dependent receptor, beta-barrel domain"/>
    <property type="match status" value="1"/>
</dbReference>
<dbReference type="InterPro" id="IPR023996">
    <property type="entry name" value="TonB-dep_OMP_SusC/RagA"/>
</dbReference>
<evidence type="ECO:0000256" key="5">
    <source>
        <dbReference type="ARBA" id="ARBA00023136"/>
    </source>
</evidence>
<gene>
    <name evidence="9" type="ORF">FJM65_10750</name>
</gene>
<dbReference type="RefSeq" id="WP_140621522.1">
    <property type="nucleotide sequence ID" value="NZ_VFRQ01000005.1"/>
</dbReference>
<dbReference type="PROSITE" id="PS52016">
    <property type="entry name" value="TONB_DEPENDENT_REC_3"/>
    <property type="match status" value="1"/>
</dbReference>
<evidence type="ECO:0000256" key="3">
    <source>
        <dbReference type="ARBA" id="ARBA00022452"/>
    </source>
</evidence>
<dbReference type="InterPro" id="IPR036942">
    <property type="entry name" value="Beta-barrel_TonB_sf"/>
</dbReference>
<dbReference type="NCBIfam" id="TIGR04056">
    <property type="entry name" value="OMP_RagA_SusC"/>
    <property type="match status" value="1"/>
</dbReference>
<evidence type="ECO:0000256" key="1">
    <source>
        <dbReference type="ARBA" id="ARBA00004571"/>
    </source>
</evidence>
<dbReference type="NCBIfam" id="TIGR04057">
    <property type="entry name" value="SusC_RagA_signa"/>
    <property type="match status" value="1"/>
</dbReference>
<dbReference type="AlphaFoldDB" id="A0A501W6H9"/>
<dbReference type="InterPro" id="IPR008969">
    <property type="entry name" value="CarboxyPept-like_regulatory"/>
</dbReference>
<dbReference type="FunFam" id="2.170.130.10:FF:000003">
    <property type="entry name" value="SusC/RagA family TonB-linked outer membrane protein"/>
    <property type="match status" value="1"/>
</dbReference>
<comment type="similarity">
    <text evidence="7">Belongs to the TonB-dependent receptor family.</text>
</comment>
<reference evidence="9 10" key="1">
    <citation type="submission" date="2019-06" db="EMBL/GenBank/DDBJ databases">
        <title>A novel bacterium of genus Pontibacter, isolated from marine sediment.</title>
        <authorList>
            <person name="Huang H."/>
            <person name="Mo K."/>
            <person name="Hu Y."/>
        </authorList>
    </citation>
    <scope>NUCLEOTIDE SEQUENCE [LARGE SCALE GENOMIC DNA]</scope>
    <source>
        <strain evidence="9 10">HB172049</strain>
    </source>
</reference>
<keyword evidence="3 7" id="KW-1134">Transmembrane beta strand</keyword>
<dbReference type="InterPro" id="IPR012910">
    <property type="entry name" value="Plug_dom"/>
</dbReference>
<dbReference type="Pfam" id="PF13715">
    <property type="entry name" value="CarbopepD_reg_2"/>
    <property type="match status" value="1"/>
</dbReference>
<keyword evidence="2 7" id="KW-0813">Transport</keyword>
<dbReference type="SUPFAM" id="SSF49464">
    <property type="entry name" value="Carboxypeptidase regulatory domain-like"/>
    <property type="match status" value="1"/>
</dbReference>
<comment type="subcellular location">
    <subcellularLocation>
        <location evidence="1 7">Cell outer membrane</location>
        <topology evidence="1 7">Multi-pass membrane protein</topology>
    </subcellularLocation>
</comment>
<evidence type="ECO:0000313" key="9">
    <source>
        <dbReference type="EMBL" id="TPE43900.1"/>
    </source>
</evidence>
<dbReference type="InterPro" id="IPR037066">
    <property type="entry name" value="Plug_dom_sf"/>
</dbReference>
<dbReference type="Proteomes" id="UP000316727">
    <property type="component" value="Unassembled WGS sequence"/>
</dbReference>
<keyword evidence="4 7" id="KW-0812">Transmembrane</keyword>
<keyword evidence="10" id="KW-1185">Reference proteome</keyword>
<feature type="domain" description="TonB-dependent receptor plug" evidence="8">
    <location>
        <begin position="121"/>
        <end position="226"/>
    </location>
</feature>
<evidence type="ECO:0000256" key="6">
    <source>
        <dbReference type="ARBA" id="ARBA00023237"/>
    </source>
</evidence>
<dbReference type="GO" id="GO:0009279">
    <property type="term" value="C:cell outer membrane"/>
    <property type="evidence" value="ECO:0007669"/>
    <property type="project" value="UniProtKB-SubCell"/>
</dbReference>
<name>A0A501W6H9_9BACT</name>
<protein>
    <submittedName>
        <fullName evidence="9">TonB-dependent receptor</fullName>
    </submittedName>
</protein>
<dbReference type="InterPro" id="IPR023997">
    <property type="entry name" value="TonB-dep_OMP_SusC/RagA_CS"/>
</dbReference>